<feature type="non-terminal residue" evidence="2">
    <location>
        <position position="1"/>
    </location>
</feature>
<dbReference type="Proteomes" id="UP000681967">
    <property type="component" value="Unassembled WGS sequence"/>
</dbReference>
<dbReference type="AlphaFoldDB" id="A0A8S2TJ78"/>
<comment type="caution">
    <text evidence="2">The sequence shown here is derived from an EMBL/GenBank/DDBJ whole genome shotgun (WGS) entry which is preliminary data.</text>
</comment>
<protein>
    <submittedName>
        <fullName evidence="2">Uncharacterized protein</fullName>
    </submittedName>
</protein>
<reference evidence="2" key="1">
    <citation type="submission" date="2021-02" db="EMBL/GenBank/DDBJ databases">
        <authorList>
            <person name="Nowell W R."/>
        </authorList>
    </citation>
    <scope>NUCLEOTIDE SEQUENCE</scope>
</reference>
<evidence type="ECO:0000313" key="1">
    <source>
        <dbReference type="EMBL" id="CAF4170387.1"/>
    </source>
</evidence>
<sequence length="55" mass="6084">RNDIINAGDTCLSSRSSDSEIVLGVDISKFNLGFDEHTKFVRQILRQVGYAADPN</sequence>
<gene>
    <name evidence="1" type="ORF">BYL167_LOCUS22373</name>
    <name evidence="2" type="ORF">GIL414_LOCUS25495</name>
</gene>
<name>A0A8S2TJ78_9BILA</name>
<dbReference type="EMBL" id="CAJOBJ010034721">
    <property type="protein sequence ID" value="CAF4293107.1"/>
    <property type="molecule type" value="Genomic_DNA"/>
</dbReference>
<proteinExistence type="predicted"/>
<evidence type="ECO:0000313" key="3">
    <source>
        <dbReference type="Proteomes" id="UP000681720"/>
    </source>
</evidence>
<feature type="non-terminal residue" evidence="2">
    <location>
        <position position="55"/>
    </location>
</feature>
<organism evidence="2 3">
    <name type="scientific">Rotaria magnacalcarata</name>
    <dbReference type="NCBI Taxonomy" id="392030"/>
    <lineage>
        <taxon>Eukaryota</taxon>
        <taxon>Metazoa</taxon>
        <taxon>Spiralia</taxon>
        <taxon>Gnathifera</taxon>
        <taxon>Rotifera</taxon>
        <taxon>Eurotatoria</taxon>
        <taxon>Bdelloidea</taxon>
        <taxon>Philodinida</taxon>
        <taxon>Philodinidae</taxon>
        <taxon>Rotaria</taxon>
    </lineage>
</organism>
<dbReference type="Proteomes" id="UP000681720">
    <property type="component" value="Unassembled WGS sequence"/>
</dbReference>
<evidence type="ECO:0000313" key="2">
    <source>
        <dbReference type="EMBL" id="CAF4293107.1"/>
    </source>
</evidence>
<dbReference type="EMBL" id="CAJOBH010012615">
    <property type="protein sequence ID" value="CAF4170387.1"/>
    <property type="molecule type" value="Genomic_DNA"/>
</dbReference>
<accession>A0A8S2TJ78</accession>